<accession>F8ACS0</accession>
<protein>
    <recommendedName>
        <fullName evidence="4">Probable 2-phosphosulfolactate phosphatase</fullName>
        <ecNumber evidence="3">3.1.3.71</ecNumber>
    </recommendedName>
</protein>
<keyword evidence="5 8" id="KW-0378">Hydrolase</keyword>
<reference evidence="8 9" key="2">
    <citation type="journal article" date="2012" name="Stand. Genomic Sci.">
        <title>Complete genome sequence of the thermophilic sulfate-reducing ocean bacterium Thermodesulfatator indicus type strain (CIR29812(T)).</title>
        <authorList>
            <person name="Anderson I."/>
            <person name="Saunders E."/>
            <person name="Lapidus A."/>
            <person name="Nolan M."/>
            <person name="Lucas S."/>
            <person name="Tice H."/>
            <person name="Del Rio T.G."/>
            <person name="Cheng J.F."/>
            <person name="Han C."/>
            <person name="Tapia R."/>
            <person name="Goodwin L.A."/>
            <person name="Pitluck S."/>
            <person name="Liolios K."/>
            <person name="Mavromatis K."/>
            <person name="Pagani I."/>
            <person name="Ivanova N."/>
            <person name="Mikhailova N."/>
            <person name="Pati A."/>
            <person name="Chen A."/>
            <person name="Palaniappan K."/>
            <person name="Land M."/>
            <person name="Hauser L."/>
            <person name="Jeffries C.D."/>
            <person name="Chang Y.J."/>
            <person name="Brambilla E.M."/>
            <person name="Rohde M."/>
            <person name="Spring S."/>
            <person name="Goker M."/>
            <person name="Detter J.C."/>
            <person name="Woyke T."/>
            <person name="Bristow J."/>
            <person name="Eisen J.A."/>
            <person name="Markowitz V."/>
            <person name="Hugenholtz P."/>
            <person name="Kyrpides N.C."/>
            <person name="Klenk H.P."/>
        </authorList>
    </citation>
    <scope>NUCLEOTIDE SEQUENCE [LARGE SCALE GENOMIC DNA]</scope>
    <source>
        <strain evidence="9">DSM 15286 / JCM 11887 / CIR29812</strain>
    </source>
</reference>
<dbReference type="GO" id="GO:0000287">
    <property type="term" value="F:magnesium ion binding"/>
    <property type="evidence" value="ECO:0007669"/>
    <property type="project" value="InterPro"/>
</dbReference>
<dbReference type="EC" id="3.1.3.71" evidence="3"/>
<dbReference type="PaxDb" id="667014-Thein_0834"/>
<dbReference type="SUPFAM" id="SSF142823">
    <property type="entry name" value="ComB-like"/>
    <property type="match status" value="1"/>
</dbReference>
<dbReference type="eggNOG" id="COG2045">
    <property type="taxonomic scope" value="Bacteria"/>
</dbReference>
<dbReference type="PANTHER" id="PTHR37311">
    <property type="entry name" value="2-PHOSPHOSULFOLACTATE PHOSPHATASE-RELATED"/>
    <property type="match status" value="1"/>
</dbReference>
<evidence type="ECO:0000256" key="7">
    <source>
        <dbReference type="ARBA" id="ARBA00033711"/>
    </source>
</evidence>
<keyword evidence="9" id="KW-1185">Reference proteome</keyword>
<evidence type="ECO:0000256" key="2">
    <source>
        <dbReference type="ARBA" id="ARBA00009997"/>
    </source>
</evidence>
<dbReference type="Gene3D" id="3.90.1560.10">
    <property type="entry name" value="ComB-like"/>
    <property type="match status" value="1"/>
</dbReference>
<comment type="catalytic activity">
    <reaction evidence="7">
        <text>(2R)-O-phospho-3-sulfolactate + H2O = (2R)-3-sulfolactate + phosphate</text>
        <dbReference type="Rhea" id="RHEA:23416"/>
        <dbReference type="ChEBI" id="CHEBI:15377"/>
        <dbReference type="ChEBI" id="CHEBI:15597"/>
        <dbReference type="ChEBI" id="CHEBI:43474"/>
        <dbReference type="ChEBI" id="CHEBI:58738"/>
        <dbReference type="EC" id="3.1.3.71"/>
    </reaction>
</comment>
<evidence type="ECO:0000313" key="9">
    <source>
        <dbReference type="Proteomes" id="UP000006793"/>
    </source>
</evidence>
<evidence type="ECO:0000256" key="3">
    <source>
        <dbReference type="ARBA" id="ARBA00012953"/>
    </source>
</evidence>
<dbReference type="KEGG" id="tid:Thein_0834"/>
<dbReference type="GO" id="GO:0050545">
    <property type="term" value="F:sulfopyruvate decarboxylase activity"/>
    <property type="evidence" value="ECO:0007669"/>
    <property type="project" value="TreeGrafter"/>
</dbReference>
<dbReference type="InParanoid" id="F8ACS0"/>
<reference evidence="9" key="1">
    <citation type="submission" date="2011-04" db="EMBL/GenBank/DDBJ databases">
        <title>The complete genome of Thermodesulfatator indicus DSM 15286.</title>
        <authorList>
            <person name="Lucas S."/>
            <person name="Copeland A."/>
            <person name="Lapidus A."/>
            <person name="Bruce D."/>
            <person name="Goodwin L."/>
            <person name="Pitluck S."/>
            <person name="Peters L."/>
            <person name="Kyrpides N."/>
            <person name="Mavromatis K."/>
            <person name="Pagani I."/>
            <person name="Ivanova N."/>
            <person name="Saunders L."/>
            <person name="Detter J.C."/>
            <person name="Tapia R."/>
            <person name="Han C."/>
            <person name="Land M."/>
            <person name="Hauser L."/>
            <person name="Markowitz V."/>
            <person name="Cheng J.-F."/>
            <person name="Hugenholtz P."/>
            <person name="Woyke T."/>
            <person name="Wu D."/>
            <person name="Spring S."/>
            <person name="Schroeder M."/>
            <person name="Brambilla E."/>
            <person name="Klenk H.-P."/>
            <person name="Eisen J.A."/>
        </authorList>
    </citation>
    <scope>NUCLEOTIDE SEQUENCE [LARGE SCALE GENOMIC DNA]</scope>
    <source>
        <strain evidence="9">DSM 15286 / JCM 11887 / CIR29812</strain>
    </source>
</reference>
<name>F8ACS0_THEID</name>
<dbReference type="AlphaFoldDB" id="F8ACS0"/>
<evidence type="ECO:0000313" key="8">
    <source>
        <dbReference type="EMBL" id="AEH44711.1"/>
    </source>
</evidence>
<dbReference type="STRING" id="667014.Thein_0834"/>
<organism evidence="8 9">
    <name type="scientific">Thermodesulfatator indicus (strain DSM 15286 / JCM 11887 / CIR29812)</name>
    <dbReference type="NCBI Taxonomy" id="667014"/>
    <lineage>
        <taxon>Bacteria</taxon>
        <taxon>Pseudomonadati</taxon>
        <taxon>Thermodesulfobacteriota</taxon>
        <taxon>Thermodesulfobacteria</taxon>
        <taxon>Thermodesulfobacteriales</taxon>
        <taxon>Thermodesulfatatoraceae</taxon>
        <taxon>Thermodesulfatator</taxon>
    </lineage>
</organism>
<dbReference type="HOGENOM" id="CLU_070028_0_0_0"/>
<dbReference type="InterPro" id="IPR005238">
    <property type="entry name" value="ComB-like"/>
</dbReference>
<evidence type="ECO:0000256" key="4">
    <source>
        <dbReference type="ARBA" id="ARBA00021948"/>
    </source>
</evidence>
<proteinExistence type="inferred from homology"/>
<evidence type="ECO:0000256" key="6">
    <source>
        <dbReference type="ARBA" id="ARBA00022842"/>
    </source>
</evidence>
<dbReference type="GO" id="GO:0050532">
    <property type="term" value="F:2-phosphosulfolactate phosphatase activity"/>
    <property type="evidence" value="ECO:0007669"/>
    <property type="project" value="UniProtKB-EC"/>
</dbReference>
<comment type="cofactor">
    <cofactor evidence="1">
        <name>Mg(2+)</name>
        <dbReference type="ChEBI" id="CHEBI:18420"/>
    </cofactor>
</comment>
<dbReference type="OrthoDB" id="9780496at2"/>
<sequence length="228" mass="25105">MKRIKVLPVPKPIETEGLIVLVDILRATSTIVTALSCGALRVKPVASIEEALLYSKQDYLLAGERECVPPEGFQAGNSPIEAQNFAQAKVVLTTTNGTKALSFVKRAKAICAGAFLNLAAVSKFAERFEEVTVLCAGTNGDLSLEDFLWAGKFLGYLFNYERENDAAIVAFEYAREISDILKEIIKSPHARRLEKFGFYKDIEFCARLNIYNTVPILTSEGFVGIEVT</sequence>
<evidence type="ECO:0000256" key="1">
    <source>
        <dbReference type="ARBA" id="ARBA00001946"/>
    </source>
</evidence>
<comment type="similarity">
    <text evidence="2">Belongs to the ComB family.</text>
</comment>
<dbReference type="EMBL" id="CP002683">
    <property type="protein sequence ID" value="AEH44711.1"/>
    <property type="molecule type" value="Genomic_DNA"/>
</dbReference>
<dbReference type="PANTHER" id="PTHR37311:SF1">
    <property type="entry name" value="2-PHOSPHOSULFOLACTATE PHOSPHATASE-RELATED"/>
    <property type="match status" value="1"/>
</dbReference>
<keyword evidence="6" id="KW-0460">Magnesium</keyword>
<gene>
    <name evidence="8" type="ordered locus">Thein_0834</name>
</gene>
<dbReference type="RefSeq" id="WP_013907455.1">
    <property type="nucleotide sequence ID" value="NC_015681.1"/>
</dbReference>
<dbReference type="Pfam" id="PF04029">
    <property type="entry name" value="2-ph_phosp"/>
    <property type="match status" value="1"/>
</dbReference>
<dbReference type="InterPro" id="IPR036702">
    <property type="entry name" value="ComB-like_sf"/>
</dbReference>
<evidence type="ECO:0000256" key="5">
    <source>
        <dbReference type="ARBA" id="ARBA00022801"/>
    </source>
</evidence>
<dbReference type="Proteomes" id="UP000006793">
    <property type="component" value="Chromosome"/>
</dbReference>